<name>A0ABU1X5Z0_SPHXE</name>
<accession>A0ABU1X5Z0</accession>
<comment type="caution">
    <text evidence="1">The sequence shown here is derived from an EMBL/GenBank/DDBJ whole genome shotgun (WGS) entry which is preliminary data.</text>
</comment>
<gene>
    <name evidence="1" type="ORF">J2W40_003745</name>
</gene>
<reference evidence="1 2" key="1">
    <citation type="submission" date="2023-07" db="EMBL/GenBank/DDBJ databases">
        <title>Sorghum-associated microbial communities from plants grown in Nebraska, USA.</title>
        <authorList>
            <person name="Schachtman D."/>
        </authorList>
    </citation>
    <scope>NUCLEOTIDE SEQUENCE [LARGE SCALE GENOMIC DNA]</scope>
    <source>
        <strain evidence="1 2">4256</strain>
    </source>
</reference>
<keyword evidence="2" id="KW-1185">Reference proteome</keyword>
<evidence type="ECO:0000313" key="2">
    <source>
        <dbReference type="Proteomes" id="UP001267638"/>
    </source>
</evidence>
<evidence type="ECO:0000313" key="1">
    <source>
        <dbReference type="EMBL" id="MDR7156899.1"/>
    </source>
</evidence>
<organism evidence="1 2">
    <name type="scientific">Sphingobium xenophagum</name>
    <dbReference type="NCBI Taxonomy" id="121428"/>
    <lineage>
        <taxon>Bacteria</taxon>
        <taxon>Pseudomonadati</taxon>
        <taxon>Pseudomonadota</taxon>
        <taxon>Alphaproteobacteria</taxon>
        <taxon>Sphingomonadales</taxon>
        <taxon>Sphingomonadaceae</taxon>
        <taxon>Sphingobium</taxon>
    </lineage>
</organism>
<sequence>MMGMSYEAPRVFRRLPLVTRSRYEQDDEQIFTRSTGT</sequence>
<dbReference type="EMBL" id="JAVDWV010000023">
    <property type="protein sequence ID" value="MDR7156899.1"/>
    <property type="molecule type" value="Genomic_DNA"/>
</dbReference>
<protein>
    <submittedName>
        <fullName evidence="1">Uncharacterized protein</fullName>
    </submittedName>
</protein>
<feature type="non-terminal residue" evidence="1">
    <location>
        <position position="37"/>
    </location>
</feature>
<proteinExistence type="predicted"/>
<dbReference type="Proteomes" id="UP001267638">
    <property type="component" value="Unassembled WGS sequence"/>
</dbReference>